<sequence>MEDKELSIPLDTVSTYSLHRYIDKNLIDAKTGEPIDRDMVSININLKMKITDKRYSKILELLGKSHIISA</sequence>
<accession>A0A0F9HV89</accession>
<gene>
    <name evidence="1" type="ORF">LCGC14_2018750</name>
</gene>
<evidence type="ECO:0000313" key="1">
    <source>
        <dbReference type="EMBL" id="KKL79047.1"/>
    </source>
</evidence>
<organism evidence="1">
    <name type="scientific">marine sediment metagenome</name>
    <dbReference type="NCBI Taxonomy" id="412755"/>
    <lineage>
        <taxon>unclassified sequences</taxon>
        <taxon>metagenomes</taxon>
        <taxon>ecological metagenomes</taxon>
    </lineage>
</organism>
<dbReference type="EMBL" id="LAZR01023281">
    <property type="protein sequence ID" value="KKL79047.1"/>
    <property type="molecule type" value="Genomic_DNA"/>
</dbReference>
<name>A0A0F9HV89_9ZZZZ</name>
<dbReference type="AlphaFoldDB" id="A0A0F9HV89"/>
<reference evidence="1" key="1">
    <citation type="journal article" date="2015" name="Nature">
        <title>Complex archaea that bridge the gap between prokaryotes and eukaryotes.</title>
        <authorList>
            <person name="Spang A."/>
            <person name="Saw J.H."/>
            <person name="Jorgensen S.L."/>
            <person name="Zaremba-Niedzwiedzka K."/>
            <person name="Martijn J."/>
            <person name="Lind A.E."/>
            <person name="van Eijk R."/>
            <person name="Schleper C."/>
            <person name="Guy L."/>
            <person name="Ettema T.J."/>
        </authorList>
    </citation>
    <scope>NUCLEOTIDE SEQUENCE</scope>
</reference>
<proteinExistence type="predicted"/>
<comment type="caution">
    <text evidence="1">The sequence shown here is derived from an EMBL/GenBank/DDBJ whole genome shotgun (WGS) entry which is preliminary data.</text>
</comment>
<protein>
    <submittedName>
        <fullName evidence="1">Uncharacterized protein</fullName>
    </submittedName>
</protein>